<dbReference type="Proteomes" id="UP000030143">
    <property type="component" value="Unassembled WGS sequence"/>
</dbReference>
<dbReference type="RefSeq" id="XP_016601858.1">
    <property type="nucleotide sequence ID" value="XM_016747383.1"/>
</dbReference>
<dbReference type="GeneID" id="27682803"/>
<dbReference type="EMBL" id="JQFZ01000062">
    <property type="protein sequence ID" value="KGO60848.1"/>
    <property type="molecule type" value="Genomic_DNA"/>
</dbReference>
<proteinExistence type="predicted"/>
<accession>A0A0A2K1S5</accession>
<evidence type="ECO:0000313" key="1">
    <source>
        <dbReference type="EMBL" id="KGO60848.1"/>
    </source>
</evidence>
<dbReference type="AlphaFoldDB" id="A0A0A2K1S5"/>
<protein>
    <submittedName>
        <fullName evidence="1">Uncharacterized protein</fullName>
    </submittedName>
</protein>
<gene>
    <name evidence="1" type="ORF">PEX2_101130</name>
</gene>
<evidence type="ECO:0000313" key="2">
    <source>
        <dbReference type="Proteomes" id="UP000030143"/>
    </source>
</evidence>
<sequence length="255" mass="28420">MASKRKQNVFILEVNSLDLSEVEIGFGLKKVNDINWAQFRTPFEIADCCQHTLNMLDDFRIQMPPRLGILLLDVHTKPPNPNSPGSPPIPISSKFEFSFQPFSRHGTRDTSLSGVPSYLLWYGPDVGEDLAVNSIIVEKKEGQSAAGVPQCLAYMGMFHFLLISSEGKWSQLDLNYSSHRQEIVETLAYFHTQASVLSTFCGSGTSENGSQSRVASDIQKSLHVQRTGTSVEDWSIFQVTNEIEDAQGEDDDDEI</sequence>
<keyword evidence="2" id="KW-1185">Reference proteome</keyword>
<reference evidence="1 2" key="1">
    <citation type="journal article" date="2015" name="Mol. Plant Microbe Interact.">
        <title>Genome, transcriptome, and functional analyses of Penicillium expansum provide new insights into secondary metabolism and pathogenicity.</title>
        <authorList>
            <person name="Ballester A.R."/>
            <person name="Marcet-Houben M."/>
            <person name="Levin E."/>
            <person name="Sela N."/>
            <person name="Selma-Lazaro C."/>
            <person name="Carmona L."/>
            <person name="Wisniewski M."/>
            <person name="Droby S."/>
            <person name="Gonzalez-Candelas L."/>
            <person name="Gabaldon T."/>
        </authorList>
    </citation>
    <scope>NUCLEOTIDE SEQUENCE [LARGE SCALE GENOMIC DNA]</scope>
    <source>
        <strain evidence="1 2">MD-8</strain>
    </source>
</reference>
<organism evidence="1 2">
    <name type="scientific">Penicillium expansum</name>
    <name type="common">Blue mold rot fungus</name>
    <dbReference type="NCBI Taxonomy" id="27334"/>
    <lineage>
        <taxon>Eukaryota</taxon>
        <taxon>Fungi</taxon>
        <taxon>Dikarya</taxon>
        <taxon>Ascomycota</taxon>
        <taxon>Pezizomycotina</taxon>
        <taxon>Eurotiomycetes</taxon>
        <taxon>Eurotiomycetidae</taxon>
        <taxon>Eurotiales</taxon>
        <taxon>Aspergillaceae</taxon>
        <taxon>Penicillium</taxon>
    </lineage>
</organism>
<dbReference type="HOGENOM" id="CLU_072129_0_0_1"/>
<comment type="caution">
    <text evidence="1">The sequence shown here is derived from an EMBL/GenBank/DDBJ whole genome shotgun (WGS) entry which is preliminary data.</text>
</comment>
<name>A0A0A2K1S5_PENEN</name>
<dbReference type="VEuPathDB" id="FungiDB:PEXP_006190"/>